<dbReference type="InterPro" id="IPR003008">
    <property type="entry name" value="Tubulin_FtsZ_GTPase"/>
</dbReference>
<feature type="binding site" evidence="5">
    <location>
        <position position="148"/>
    </location>
    <ligand>
        <name>GTP</name>
        <dbReference type="ChEBI" id="CHEBI:37565"/>
    </ligand>
</feature>
<keyword evidence="5 7" id="KW-0132">Cell division</keyword>
<dbReference type="EMBL" id="JACIGI010000019">
    <property type="protein sequence ID" value="MBB4286657.1"/>
    <property type="molecule type" value="Genomic_DNA"/>
</dbReference>
<evidence type="ECO:0000256" key="7">
    <source>
        <dbReference type="RuleBase" id="RU000631"/>
    </source>
</evidence>
<dbReference type="InterPro" id="IPR000158">
    <property type="entry name" value="Cell_div_FtsZ"/>
</dbReference>
<proteinExistence type="inferred from homology"/>
<dbReference type="InterPro" id="IPR036525">
    <property type="entry name" value="Tubulin/FtsZ_GTPase_sf"/>
</dbReference>
<dbReference type="SUPFAM" id="SSF55307">
    <property type="entry name" value="Tubulin C-terminal domain-like"/>
    <property type="match status" value="1"/>
</dbReference>
<evidence type="ECO:0000259" key="10">
    <source>
        <dbReference type="SMART" id="SM00865"/>
    </source>
</evidence>
<dbReference type="PANTHER" id="PTHR30314">
    <property type="entry name" value="CELL DIVISION PROTEIN FTSZ-RELATED"/>
    <property type="match status" value="1"/>
</dbReference>
<keyword evidence="4 5" id="KW-0342">GTP-binding</keyword>
<sequence length="661" mass="68508">MSINLGVPDDIEPQMKPRITVIGVGGAGGNAVNNMIEARLEGVDFVVANTDAQALAQARTDRRIQLGSETTHGLGSGARPDIGRAAAEESYEAISSEMKGSHMCFITAGMGGGTGTGAAPVVARCARDMGILTVGVVTKPFQFEGTHRMRLADGGIEELAQYVDTLIIIPNQNLFRVANEKTTFADAFKMADNVLYAGVRSVTDLMIMPGLINLDFADVRTVMMDMGRAMMGTGEAGGDNRAIEAAEAAIANPLLEETSMRGARGVLINITGGNDLTLYEVDEAANRIREEIKCEDANVIFGSCLDASLDGTMRVSVVASGIDAVSQARPHDSQEAQGSGFGLGLAAARKVATGGAERTAPPAAREASAATARAADDGVLDDTAADLTHDGLVAPAAALDEDPRAETGAPRPAAQAGGAAAPRPTPGRPAGPTAGSRQPSGHPAGSSSFQARPGTSLPPLQGGAEGNRFIPQRPAQPPAAATARLDPPPAAPTAPAHPGAGGAPVDPGAGGRPHTLGHAEAAPPVRGQTALDPRYHGHEHAAHQGHETRRPTLQPGVRVASHSPHPAHGDPGGRRGEAPHGPRGEEERRDRPSLFQRMTGFGRARGGEEEREPPRRAEPGRATEEPGGAPRAMTVNPEDRPASSHREDQLEIPAFLRRQAN</sequence>
<dbReference type="AlphaFoldDB" id="A0A7W6S0V7"/>
<dbReference type="PROSITE" id="PS01135">
    <property type="entry name" value="FTSZ_2"/>
    <property type="match status" value="1"/>
</dbReference>
<feature type="region of interest" description="Disordered" evidence="8">
    <location>
        <begin position="400"/>
        <end position="661"/>
    </location>
</feature>
<comment type="subunit">
    <text evidence="5">Homodimer. Polymerizes to form a dynamic ring structure in a strictly GTP-dependent manner. Interacts directly with several other division proteins.</text>
</comment>
<dbReference type="RefSeq" id="WP_184435705.1">
    <property type="nucleotide sequence ID" value="NZ_JACIGI010000019.1"/>
</dbReference>
<accession>A0A7W6S0V7</accession>
<dbReference type="InterPro" id="IPR018316">
    <property type="entry name" value="Tubulin/FtsZ_2-layer-sand-dom"/>
</dbReference>
<dbReference type="Pfam" id="PF12327">
    <property type="entry name" value="FtsZ_C"/>
    <property type="match status" value="1"/>
</dbReference>
<feature type="compositionally biased region" description="Basic and acidic residues" evidence="8">
    <location>
        <begin position="605"/>
        <end position="624"/>
    </location>
</feature>
<dbReference type="NCBIfam" id="TIGR00065">
    <property type="entry name" value="ftsZ"/>
    <property type="match status" value="1"/>
</dbReference>
<dbReference type="GO" id="GO:0043093">
    <property type="term" value="P:FtsZ-dependent cytokinesis"/>
    <property type="evidence" value="ECO:0007669"/>
    <property type="project" value="UniProtKB-UniRule"/>
</dbReference>
<dbReference type="GO" id="GO:0000917">
    <property type="term" value="P:division septum assembly"/>
    <property type="evidence" value="ECO:0007669"/>
    <property type="project" value="UniProtKB-KW"/>
</dbReference>
<dbReference type="GO" id="GO:0051258">
    <property type="term" value="P:protein polymerization"/>
    <property type="evidence" value="ECO:0007669"/>
    <property type="project" value="UniProtKB-UniRule"/>
</dbReference>
<evidence type="ECO:0000256" key="8">
    <source>
        <dbReference type="SAM" id="MobiDB-lite"/>
    </source>
</evidence>
<reference evidence="11 12" key="1">
    <citation type="submission" date="2020-08" db="EMBL/GenBank/DDBJ databases">
        <title>Genome sequencing of Purple Non-Sulfur Bacteria from various extreme environments.</title>
        <authorList>
            <person name="Mayer M."/>
        </authorList>
    </citation>
    <scope>NUCLEOTIDE SEQUENCE [LARGE SCALE GENOMIC DNA]</scope>
    <source>
        <strain evidence="11 12">JA135</strain>
    </source>
</reference>
<evidence type="ECO:0000313" key="12">
    <source>
        <dbReference type="Proteomes" id="UP000555728"/>
    </source>
</evidence>
<evidence type="ECO:0000259" key="9">
    <source>
        <dbReference type="SMART" id="SM00864"/>
    </source>
</evidence>
<comment type="similarity">
    <text evidence="1 5 7">Belongs to the FtsZ family.</text>
</comment>
<feature type="binding site" evidence="5">
    <location>
        <begin position="26"/>
        <end position="30"/>
    </location>
    <ligand>
        <name>GTP</name>
        <dbReference type="ChEBI" id="CHEBI:37565"/>
    </ligand>
</feature>
<dbReference type="FunFam" id="3.30.1330.20:FF:000011">
    <property type="entry name" value="Cell division protein FtsZ"/>
    <property type="match status" value="1"/>
</dbReference>
<feature type="binding site" evidence="5">
    <location>
        <begin position="113"/>
        <end position="115"/>
    </location>
    <ligand>
        <name>GTP</name>
        <dbReference type="ChEBI" id="CHEBI:37565"/>
    </ligand>
</feature>
<protein>
    <recommendedName>
        <fullName evidence="5 6">Cell division protein FtsZ</fullName>
    </recommendedName>
</protein>
<dbReference type="SMART" id="SM00864">
    <property type="entry name" value="Tubulin"/>
    <property type="match status" value="1"/>
</dbReference>
<dbReference type="GO" id="GO:0005525">
    <property type="term" value="F:GTP binding"/>
    <property type="evidence" value="ECO:0007669"/>
    <property type="project" value="UniProtKB-UniRule"/>
</dbReference>
<dbReference type="InterPro" id="IPR024757">
    <property type="entry name" value="FtsZ_C"/>
</dbReference>
<dbReference type="SUPFAM" id="SSF52490">
    <property type="entry name" value="Tubulin nucleotide-binding domain-like"/>
    <property type="match status" value="1"/>
</dbReference>
<dbReference type="InterPro" id="IPR037103">
    <property type="entry name" value="Tubulin/FtsZ-like_C"/>
</dbReference>
<evidence type="ECO:0000256" key="3">
    <source>
        <dbReference type="ARBA" id="ARBA00022741"/>
    </source>
</evidence>
<dbReference type="PRINTS" id="PR00423">
    <property type="entry name" value="CELLDVISFTSZ"/>
</dbReference>
<dbReference type="CDD" id="cd02201">
    <property type="entry name" value="FtsZ_type1"/>
    <property type="match status" value="1"/>
</dbReference>
<dbReference type="PANTHER" id="PTHR30314:SF3">
    <property type="entry name" value="MITOCHONDRIAL DIVISION PROTEIN FSZA"/>
    <property type="match status" value="1"/>
</dbReference>
<comment type="function">
    <text evidence="5 7">Essential cell division protein that forms a contractile ring structure (Z ring) at the future cell division site. The regulation of the ring assembly controls the timing and the location of cell division. One of the functions of the FtsZ ring is to recruit other cell division proteins to the septum to produce a new cell wall between the dividing cells. Binds GTP and shows GTPase activity.</text>
</comment>
<comment type="subcellular location">
    <subcellularLocation>
        <location evidence="5">Cytoplasm</location>
    </subcellularLocation>
    <text evidence="5">Assembles at midcell at the inner surface of the cytoplasmic membrane.</text>
</comment>
<feature type="compositionally biased region" description="Basic and acidic residues" evidence="8">
    <location>
        <begin position="637"/>
        <end position="649"/>
    </location>
</feature>
<dbReference type="FunFam" id="3.40.50.1440:FF:000001">
    <property type="entry name" value="Cell division protein FtsZ"/>
    <property type="match status" value="1"/>
</dbReference>
<keyword evidence="2 5" id="KW-0963">Cytoplasm</keyword>
<keyword evidence="3 5" id="KW-0547">Nucleotide-binding</keyword>
<dbReference type="InterPro" id="IPR008280">
    <property type="entry name" value="Tub_FtsZ_C"/>
</dbReference>
<comment type="caution">
    <text evidence="11">The sequence shown here is derived from an EMBL/GenBank/DDBJ whole genome shotgun (WGS) entry which is preliminary data.</text>
</comment>
<keyword evidence="5 7" id="KW-0717">Septation</keyword>
<keyword evidence="12" id="KW-1185">Reference proteome</keyword>
<feature type="compositionally biased region" description="Low complexity" evidence="8">
    <location>
        <begin position="407"/>
        <end position="422"/>
    </location>
</feature>
<keyword evidence="5 7" id="KW-0131">Cell cycle</keyword>
<organism evidence="11 12">
    <name type="scientific">Roseospira goensis</name>
    <dbReference type="NCBI Taxonomy" id="391922"/>
    <lineage>
        <taxon>Bacteria</taxon>
        <taxon>Pseudomonadati</taxon>
        <taxon>Pseudomonadota</taxon>
        <taxon>Alphaproteobacteria</taxon>
        <taxon>Rhodospirillales</taxon>
        <taxon>Rhodospirillaceae</taxon>
        <taxon>Roseospira</taxon>
    </lineage>
</organism>
<evidence type="ECO:0000256" key="6">
    <source>
        <dbReference type="NCBIfam" id="TIGR00065"/>
    </source>
</evidence>
<evidence type="ECO:0000256" key="4">
    <source>
        <dbReference type="ARBA" id="ARBA00023134"/>
    </source>
</evidence>
<dbReference type="InterPro" id="IPR020805">
    <property type="entry name" value="Cell_div_FtsZ_CS"/>
</dbReference>
<feature type="compositionally biased region" description="Basic and acidic residues" evidence="8">
    <location>
        <begin position="533"/>
        <end position="550"/>
    </location>
</feature>
<feature type="compositionally biased region" description="Low complexity" evidence="8">
    <location>
        <begin position="493"/>
        <end position="507"/>
    </location>
</feature>
<evidence type="ECO:0000256" key="2">
    <source>
        <dbReference type="ARBA" id="ARBA00022490"/>
    </source>
</evidence>
<feature type="region of interest" description="Disordered" evidence="8">
    <location>
        <begin position="353"/>
        <end position="375"/>
    </location>
</feature>
<dbReference type="GO" id="GO:0003924">
    <property type="term" value="F:GTPase activity"/>
    <property type="evidence" value="ECO:0007669"/>
    <property type="project" value="UniProtKB-UniRule"/>
</dbReference>
<name>A0A7W6S0V7_9PROT</name>
<feature type="domain" description="Tubulin/FtsZ GTPase" evidence="9">
    <location>
        <begin position="18"/>
        <end position="210"/>
    </location>
</feature>
<feature type="domain" description="Tubulin/FtsZ 2-layer sandwich" evidence="10">
    <location>
        <begin position="212"/>
        <end position="331"/>
    </location>
</feature>
<dbReference type="Proteomes" id="UP000555728">
    <property type="component" value="Unassembled WGS sequence"/>
</dbReference>
<dbReference type="GO" id="GO:0032153">
    <property type="term" value="C:cell division site"/>
    <property type="evidence" value="ECO:0007669"/>
    <property type="project" value="UniProtKB-UniRule"/>
</dbReference>
<dbReference type="SMART" id="SM00865">
    <property type="entry name" value="Tubulin_C"/>
    <property type="match status" value="1"/>
</dbReference>
<dbReference type="PROSITE" id="PS01134">
    <property type="entry name" value="FTSZ_1"/>
    <property type="match status" value="1"/>
</dbReference>
<feature type="binding site" evidence="5">
    <location>
        <position position="192"/>
    </location>
    <ligand>
        <name>GTP</name>
        <dbReference type="ChEBI" id="CHEBI:37565"/>
    </ligand>
</feature>
<dbReference type="Gene3D" id="3.30.1330.20">
    <property type="entry name" value="Tubulin/FtsZ, C-terminal domain"/>
    <property type="match status" value="1"/>
</dbReference>
<dbReference type="GO" id="GO:0005737">
    <property type="term" value="C:cytoplasm"/>
    <property type="evidence" value="ECO:0007669"/>
    <property type="project" value="UniProtKB-SubCell"/>
</dbReference>
<dbReference type="Gene3D" id="3.40.50.1440">
    <property type="entry name" value="Tubulin/FtsZ, GTPase domain"/>
    <property type="match status" value="1"/>
</dbReference>
<evidence type="ECO:0000313" key="11">
    <source>
        <dbReference type="EMBL" id="MBB4286657.1"/>
    </source>
</evidence>
<feature type="compositionally biased region" description="Low complexity" evidence="8">
    <location>
        <begin position="353"/>
        <end position="373"/>
    </location>
</feature>
<evidence type="ECO:0000256" key="1">
    <source>
        <dbReference type="ARBA" id="ARBA00009690"/>
    </source>
</evidence>
<evidence type="ECO:0000256" key="5">
    <source>
        <dbReference type="HAMAP-Rule" id="MF_00909"/>
    </source>
</evidence>
<dbReference type="Pfam" id="PF00091">
    <property type="entry name" value="Tubulin"/>
    <property type="match status" value="1"/>
</dbReference>
<feature type="binding site" evidence="5">
    <location>
        <position position="144"/>
    </location>
    <ligand>
        <name>GTP</name>
        <dbReference type="ChEBI" id="CHEBI:37565"/>
    </ligand>
</feature>
<feature type="compositionally biased region" description="Basic and acidic residues" evidence="8">
    <location>
        <begin position="567"/>
        <end position="592"/>
    </location>
</feature>
<dbReference type="HAMAP" id="MF_00909">
    <property type="entry name" value="FtsZ"/>
    <property type="match status" value="1"/>
</dbReference>
<dbReference type="InterPro" id="IPR045061">
    <property type="entry name" value="FtsZ/CetZ"/>
</dbReference>
<gene>
    <name evidence="5" type="primary">ftsZ</name>
    <name evidence="11" type="ORF">GGD88_002392</name>
</gene>